<organism evidence="4 5">
    <name type="scientific">Microvenator marinus</name>
    <dbReference type="NCBI Taxonomy" id="2600177"/>
    <lineage>
        <taxon>Bacteria</taxon>
        <taxon>Deltaproteobacteria</taxon>
        <taxon>Bradymonadales</taxon>
        <taxon>Microvenatoraceae</taxon>
        <taxon>Microvenator</taxon>
    </lineage>
</organism>
<evidence type="ECO:0000256" key="3">
    <source>
        <dbReference type="PROSITE-ProRule" id="PRU00339"/>
    </source>
</evidence>
<dbReference type="RefSeq" id="WP_146956525.1">
    <property type="nucleotide sequence ID" value="NZ_CP042467.1"/>
</dbReference>
<reference evidence="4 5" key="1">
    <citation type="submission" date="2019-08" db="EMBL/GenBank/DDBJ databases">
        <authorList>
            <person name="Liang Q."/>
        </authorList>
    </citation>
    <scope>NUCLEOTIDE SEQUENCE [LARGE SCALE GENOMIC DNA]</scope>
    <source>
        <strain evidence="4 5">V1718</strain>
    </source>
</reference>
<dbReference type="OrthoDB" id="9766710at2"/>
<dbReference type="PROSITE" id="PS50005">
    <property type="entry name" value="TPR"/>
    <property type="match status" value="2"/>
</dbReference>
<dbReference type="InterPro" id="IPR011990">
    <property type="entry name" value="TPR-like_helical_dom_sf"/>
</dbReference>
<sequence length="1927" mass="216721">MRYFISLMILALSVGCHNSYESGMESLARGEYSNAIAHAESGLADDPNDPELNLLMAESLIGQEKWAAAEPYARKAARAQGTRGLGHRALGKLLWELGDPVRAVDTWRESRRIDISLVSDSDYQRALETAISLAMSTHDYAKALELRVELAEMVPGHEAVSEEWMKRTRALLAEDYVREGKFQLAAEAYGALATDFKDPSFWFDQGRVFTTFGQDSEAILAFQKYVDAGDSGVDRNLEVARRSERLKNPSIAIRFYDQALELMTVPSNQRAQTHLALAELLLTSRATDQANVHLKAYIQDMRDVKGLPVLADPYIEAAQLATQGRAPQLAIEYLEEAVEQATVSWRATRMLAELYSRRARLLDVERVTKRYVERSDSSVNSLTTAGRWASSQRHSDLAIYFLEAALAKDDSSATLWMELSKAYSGANRLSDTRRALDGYVKRASDPVRANLDASSVLRRMRSYQDAEKFLLAAFKLEPANESVVYDLETLYRESNRPQEIHKVFERHIKARGGSADVYAEVASRFLRQNELDDALKYLLKAASLGRTSAWLNIADVYKRRRQERDMRDALQKYIDGSNDRGAALDDAWQRLRTSSWAQEGVGILEELISLRPENVLYYEELSELYFSQRRDVEAFELWKKYLQVSPDYFGALESMSRRFERHGHEEWVLSLLQELVKRDGERLPELYRLIGDAYASAAQKRMRMTGALLSNGIFSSEDKARENYRIYLDKAKASGRELERFADAMRSRRMWDIAALAYEKLGIEKSRADTKLNYGTALLNLGRHEEAKAILSSYLEDRGSSLDALRQVSDQLMAAGQYDVLEPYLQELMTSGDENLLRNAFLKLSEVYRQTDQPQKIGPLIAVYLERTQNPGEGRRTSISVIEAAGLWEEGVRQLTRMAELHGDEYRFDLGIMMYRAGDIEGAWRTLEEFASSSVTPAESWYRVGQFYERRAEVEKAQTAYNSAVNAAPQNSLLLAERGRFRIMRGQVEAGREDFKLARQMLESPQRTPVARVEIEALTSVGRFEEARELAREMMPLAFAVDKDYFVRIVASHELRQGDQIRAQRFMDELRSGGVAPDLFVELLVQYGFLEEAAKAIESEIQNGDQVMGGDLAVAYANVFTTLGGMERLLRVMQPVLERSRDGRVQEQLGEYLVREGRLELGSMYLRAATEQGRTDYVVLLGQVYLTLGHTNEALAQFQVFLDQPNLRRADALRLVGGAFESTGRTDLWVPFLIQLAQDERYADAATSLLIAHDIQTGGLSEGLGRMQRLVGEVTMEGDAPQVGDSGEDVRVETLAGAIESLAGEGYLAEARAFHDSLPDSIRQEERMRELELRLVFSDDDVSVDPYVDLVLKEFGDSSRDRQRTLKLGTLLLAYGRFDKARQIAEPLIKDGDLEVARGALNLASKLAVAQSDNARIRGLVEEFVASRPDRSGARQVALDVVRALGEDQLVSELSRESLRLMPTQTQIFNAFNNGMVTNDLPLASEASNLIWRVTENPVETVSEVASNYADRQDPEFVRTLMAPVLNGYPQLVRTRLIWARMNYRVGDTVEAREELLAMLEDTEFDPDAVEQVGDFLKSWRLWGELAKYIAPRVNLEETSPDFRRALGLAHLHLGERDAALSLFDQVISESPDASEASRRLADELRTHGFIAEGLRFAEKAIDLRPNRSGNYVTRGLVRLAMGEDAEDDIRRGLNDGNQALLTLFNASEITLKRGDIERAKPFLDELAKAPIADQGGMLAIDLALRAFRDAGLASEGVAFVEDRWPTVAAGRGISAKVLMMSLAGLYEEAGNVERGFTLYEDAISRTMISDPFDRDLATYRNNLAYMFSTSNTRVDEGLALIRLAIAQDVQRNASFIDTLGWLLYRKGDLEAAEIEIRKALATTTVARGSVAELVELYSHLAELRSLRGFDQEGSWGRVFIEMIEPK</sequence>
<keyword evidence="1" id="KW-0677">Repeat</keyword>
<feature type="repeat" description="TPR" evidence="3">
    <location>
        <begin position="1601"/>
        <end position="1634"/>
    </location>
</feature>
<protein>
    <submittedName>
        <fullName evidence="4">Tetratricopeptide repeat protein</fullName>
    </submittedName>
</protein>
<dbReference type="InterPro" id="IPR019734">
    <property type="entry name" value="TPR_rpt"/>
</dbReference>
<proteinExistence type="predicted"/>
<dbReference type="Proteomes" id="UP000321595">
    <property type="component" value="Chromosome"/>
</dbReference>
<gene>
    <name evidence="4" type="ORF">FRD01_00200</name>
</gene>
<dbReference type="KEGG" id="bbae:FRD01_00200"/>
<accession>A0A5B8XQN0</accession>
<dbReference type="PANTHER" id="PTHR45586:SF14">
    <property type="entry name" value="TETRATRICOPEPTIDE TPR_2 REPEAT PROTEIN"/>
    <property type="match status" value="1"/>
</dbReference>
<evidence type="ECO:0000313" key="4">
    <source>
        <dbReference type="EMBL" id="QED25709.1"/>
    </source>
</evidence>
<keyword evidence="2 3" id="KW-0802">TPR repeat</keyword>
<dbReference type="Pfam" id="PF13432">
    <property type="entry name" value="TPR_16"/>
    <property type="match status" value="2"/>
</dbReference>
<dbReference type="Pfam" id="PF13181">
    <property type="entry name" value="TPR_8"/>
    <property type="match status" value="1"/>
</dbReference>
<dbReference type="EMBL" id="CP042467">
    <property type="protein sequence ID" value="QED25709.1"/>
    <property type="molecule type" value="Genomic_DNA"/>
</dbReference>
<dbReference type="SUPFAM" id="SSF48452">
    <property type="entry name" value="TPR-like"/>
    <property type="match status" value="6"/>
</dbReference>
<evidence type="ECO:0000313" key="5">
    <source>
        <dbReference type="Proteomes" id="UP000321595"/>
    </source>
</evidence>
<dbReference type="PROSITE" id="PS51257">
    <property type="entry name" value="PROKAR_LIPOPROTEIN"/>
    <property type="match status" value="1"/>
</dbReference>
<dbReference type="InterPro" id="IPR051012">
    <property type="entry name" value="CellSynth/LPSAsmb/PSIAsmb"/>
</dbReference>
<dbReference type="PANTHER" id="PTHR45586">
    <property type="entry name" value="TPR REPEAT-CONTAINING PROTEIN PA4667"/>
    <property type="match status" value="1"/>
</dbReference>
<evidence type="ECO:0000256" key="2">
    <source>
        <dbReference type="ARBA" id="ARBA00022803"/>
    </source>
</evidence>
<feature type="repeat" description="TPR" evidence="3">
    <location>
        <begin position="938"/>
        <end position="971"/>
    </location>
</feature>
<keyword evidence="5" id="KW-1185">Reference proteome</keyword>
<dbReference type="Gene3D" id="1.25.40.10">
    <property type="entry name" value="Tetratricopeptide repeat domain"/>
    <property type="match status" value="6"/>
</dbReference>
<dbReference type="SMART" id="SM00028">
    <property type="entry name" value="TPR"/>
    <property type="match status" value="9"/>
</dbReference>
<evidence type="ECO:0000256" key="1">
    <source>
        <dbReference type="ARBA" id="ARBA00022737"/>
    </source>
</evidence>
<name>A0A5B8XQN0_9DELT</name>